<sequence>MLNVLNLIRHRSR</sequence>
<reference evidence="2" key="1">
    <citation type="submission" date="2014-09" db="EMBL/GenBank/DDBJ databases">
        <authorList>
            <person name="Mudge J."/>
            <person name="Ramaraj T."/>
            <person name="Lindquist I.E."/>
            <person name="Bharti A.K."/>
            <person name="Sundararajan A."/>
            <person name="Cameron C.T."/>
            <person name="Woodward J.E."/>
            <person name="May G.D."/>
            <person name="Brubaker C."/>
            <person name="Broadhvest J."/>
            <person name="Wilkins T.A."/>
        </authorList>
    </citation>
    <scope>NUCLEOTIDE SEQUENCE</scope>
    <source>
        <strain evidence="2">cv. AKA8401</strain>
    </source>
</reference>
<evidence type="ECO:0000313" key="2">
    <source>
        <dbReference type="Proteomes" id="UP000032142"/>
    </source>
</evidence>
<evidence type="ECO:0000313" key="1">
    <source>
        <dbReference type="EMBL" id="KHG13590.1"/>
    </source>
</evidence>
<dbReference type="Proteomes" id="UP000032142">
    <property type="component" value="Unassembled WGS sequence"/>
</dbReference>
<dbReference type="EMBL" id="KN399939">
    <property type="protein sequence ID" value="KHG13590.1"/>
    <property type="molecule type" value="Genomic_DNA"/>
</dbReference>
<proteinExistence type="predicted"/>
<keyword evidence="2" id="KW-1185">Reference proteome</keyword>
<name>A0A0B0NL58_GOSAR</name>
<organism evidence="1 2">
    <name type="scientific">Gossypium arboreum</name>
    <name type="common">Tree cotton</name>
    <name type="synonym">Gossypium nanking</name>
    <dbReference type="NCBI Taxonomy" id="29729"/>
    <lineage>
        <taxon>Eukaryota</taxon>
        <taxon>Viridiplantae</taxon>
        <taxon>Streptophyta</taxon>
        <taxon>Embryophyta</taxon>
        <taxon>Tracheophyta</taxon>
        <taxon>Spermatophyta</taxon>
        <taxon>Magnoliopsida</taxon>
        <taxon>eudicotyledons</taxon>
        <taxon>Gunneridae</taxon>
        <taxon>Pentapetalae</taxon>
        <taxon>rosids</taxon>
        <taxon>malvids</taxon>
        <taxon>Malvales</taxon>
        <taxon>Malvaceae</taxon>
        <taxon>Malvoideae</taxon>
        <taxon>Gossypium</taxon>
    </lineage>
</organism>
<accession>A0A0B0NL58</accession>
<protein>
    <submittedName>
        <fullName evidence="1">Uncharacterized protein</fullName>
    </submittedName>
</protein>
<gene>
    <name evidence="1" type="ORF">F383_16613</name>
</gene>